<evidence type="ECO:0000313" key="10">
    <source>
        <dbReference type="Proteomes" id="UP000289886"/>
    </source>
</evidence>
<dbReference type="InterPro" id="IPR019528">
    <property type="entry name" value="PACT_domain"/>
</dbReference>
<comment type="caution">
    <text evidence="9">The sequence shown here is derived from an EMBL/GenBank/DDBJ whole genome shotgun (WGS) entry which is preliminary data.</text>
</comment>
<dbReference type="EMBL" id="SCEB01214926">
    <property type="protein sequence ID" value="RXM32276.1"/>
    <property type="molecule type" value="Genomic_DNA"/>
</dbReference>
<keyword evidence="2" id="KW-0963">Cytoplasm</keyword>
<dbReference type="GO" id="GO:0003677">
    <property type="term" value="F:DNA binding"/>
    <property type="evidence" value="ECO:0007669"/>
    <property type="project" value="InterPro"/>
</dbReference>
<dbReference type="GO" id="GO:0016301">
    <property type="term" value="F:kinase activity"/>
    <property type="evidence" value="ECO:0007669"/>
    <property type="project" value="UniProtKB-KW"/>
</dbReference>
<dbReference type="GO" id="GO:0007165">
    <property type="term" value="P:signal transduction"/>
    <property type="evidence" value="ECO:0007669"/>
    <property type="project" value="InterPro"/>
</dbReference>
<feature type="coiled-coil region" evidence="6">
    <location>
        <begin position="2959"/>
        <end position="2986"/>
    </location>
</feature>
<comment type="subcellular location">
    <subcellularLocation>
        <location evidence="1">Cytoplasm</location>
        <location evidence="1">Cytoskeleton</location>
        <location evidence="1">Microtubule organizing center</location>
        <location evidence="1">Centrosome</location>
    </subcellularLocation>
</comment>
<feature type="region of interest" description="Disordered" evidence="7">
    <location>
        <begin position="1620"/>
        <end position="1642"/>
    </location>
</feature>
<feature type="compositionally biased region" description="Basic and acidic residues" evidence="7">
    <location>
        <begin position="1"/>
        <end position="31"/>
    </location>
</feature>
<feature type="region of interest" description="Disordered" evidence="7">
    <location>
        <begin position="1950"/>
        <end position="1969"/>
    </location>
</feature>
<feature type="region of interest" description="Disordered" evidence="7">
    <location>
        <begin position="1848"/>
        <end position="1879"/>
    </location>
</feature>
<dbReference type="GO" id="GO:0005737">
    <property type="term" value="C:cytoplasm"/>
    <property type="evidence" value="ECO:0007669"/>
    <property type="project" value="UniProtKB-ARBA"/>
</dbReference>
<evidence type="ECO:0000256" key="5">
    <source>
        <dbReference type="ARBA" id="ARBA00023212"/>
    </source>
</evidence>
<evidence type="ECO:0000256" key="4">
    <source>
        <dbReference type="ARBA" id="ARBA00023054"/>
    </source>
</evidence>
<organism evidence="9 10">
    <name type="scientific">Acipenser ruthenus</name>
    <name type="common">Sterlet sturgeon</name>
    <dbReference type="NCBI Taxonomy" id="7906"/>
    <lineage>
        <taxon>Eukaryota</taxon>
        <taxon>Metazoa</taxon>
        <taxon>Chordata</taxon>
        <taxon>Craniata</taxon>
        <taxon>Vertebrata</taxon>
        <taxon>Euteleostomi</taxon>
        <taxon>Actinopterygii</taxon>
        <taxon>Chondrostei</taxon>
        <taxon>Acipenseriformes</taxon>
        <taxon>Acipenseridae</taxon>
        <taxon>Acipenser</taxon>
    </lineage>
</organism>
<feature type="coiled-coil region" evidence="6">
    <location>
        <begin position="1466"/>
        <end position="1500"/>
    </location>
</feature>
<keyword evidence="9" id="KW-0418">Kinase</keyword>
<dbReference type="PANTHER" id="PTHR44981:SF1">
    <property type="entry name" value="A-KINASE ANCHOR PROTEIN 9"/>
    <property type="match status" value="1"/>
</dbReference>
<reference evidence="9 10" key="1">
    <citation type="submission" date="2019-01" db="EMBL/GenBank/DDBJ databases">
        <title>Draft Genome and Complete Hox-Cluster Characterization of the Sterlet Sturgeon (Acipenser ruthenus).</title>
        <authorList>
            <person name="Wei Q."/>
        </authorList>
    </citation>
    <scope>NUCLEOTIDE SEQUENCE [LARGE SCALE GENOMIC DNA]</scope>
    <source>
        <strain evidence="9">WHYD16114868_AA</strain>
        <tissue evidence="9">Blood</tissue>
    </source>
</reference>
<feature type="compositionally biased region" description="Polar residues" evidence="7">
    <location>
        <begin position="1377"/>
        <end position="1389"/>
    </location>
</feature>
<sequence>MEDDERQKKLEAGKAKLAEYRQRKAQADGQKKQKKKKKSPGTREGVNAQDGPDHDQSVGEDPTEQSTGRGASANSAEFTISRTLRSGDTIKQDQTYTIEEEDVHVSETHSEHQAQSSQTRLEMMEDELAGKQRAIEELNRELEVMRSAIGTEGLQQLQDFEAAVKQRDGIITQLTANLQQARKEKDEIMREFLELTEQSQKLQIQFQQLQAGETLRNTSHSSTAADFLQAKQQILKYQQQIEEQELQLKSYQSKSEEYQLQINLLQERAKEFKTANETLRNTSHSSNAADLLQAKQQILKYQQQIEEQELQLKSYQSKSEEYQLQINLLQDRAKEFETFANEQEGSVSQRLQEKEQLIKQQENTITEHMNTETELKEKLLASDMLLEDLSKERCQDIETLKTELNNSKQRERQSSSEIKQLMGTVEELQKHFHKGNLSESEIIQKMEVDTQQKMDQLRAELDEMYGEQIVQMKQELRKQHMTEMDKLIAQHRSELELRQVHRSGSVANEDQVNLMNMAINELNVKLQEAQFQKDQVKQELSRQLAKVTEEKSSLQTQVEDLLEDLRFAREKAQRASRSISEQEQKLGEVGNLQATISDLKDQLVAAAESTKELELKHESEVTNYKIKLEMLEREKDAVLDRMAESQEAELERLRTQLLFSHEEEIIKLKEDLQRGSQINIENLKDDLALKYKQKLEGLQKSFNEQLESVKIERDSLVTEKEALIADISKMKEDVNQSLESSKTEEMTLQIKELHTEIKALQKVEEENGALENKIQQLLAKNELLEKQIKKKEDDMDRKIKELEDENGRLNKSREVLKQKLQASNLDSGMSASENSAATCAVGMETQTSNEQLQIERLASENEQLKNEQVQLKEEIKRQRNTFSFAEKNFEVNYQELNDEYTCLLKVKAGLEERIIKERVQYEAKMNSLHTQILQSEKEKLAGSGVLAVETSKVGKTVRDCIDGGEIVEKDTTELMEKLEVAQREKKELSLRLSEVSDKLNLKQNEIEQLKKEMGSLKDEYRQHVGKHKELNVTQETRVKTLEYQSLEYSSGITATEIVDTGSCTLENHYHQIALLEEKVIALQTSLQNATLERNQFQEKEKSLIHEKESLLARLQELKGKAVTESPAVATVQPDRDQLQQQLDTFKTEQLGLAKLMQQKALVEESLHKKLEEKEKALIAAEKEMFNLHERLNKLYQRDCADERFVEKHEEKVECSGIEQDEKDIVDHMNRTQLITENWPEMENKQQLAEAEFRLQMEAQRISLTQIYAAQRELVQEKLQTDKKQCLSLLKEDLTTRHRQEVDRLHKKYQQELKDLKEQKTDESDERMSSQQQIQKLIKLVSEECKQLILSFGSVFGEKELEALHYKEPAEAKRSSDESSAGTKEQTGDPSSLLHEAKELHTELQKLKDKILQEYNSLTGLQTLLKSDSHKLEELQKAYDEFRCSSQEEMTSLRMQIESARASTEDLHDLKEQLKVRSARLEEIEKLKSEFNLQRNQFEDQHTQEIERLRMYYQQQIKETEERYTTEMIILQQRLQDVTGSEAQFRYLEDGLEAELQYPLKSMRLTEQLQTLRRALYATYLQEVTALKEQHKAELDMLASRLREQHSLETEALSQGITESANQEDMNGGCRSIKEPESSEVTGKDAMQTIDTLEKWYKKKIEEEIAKVIVQISVEFAQQTELARITKQARETTSEMQTVSEDPEREAESKTEAAGLVFESNRQELERKIFEKQLKEKTEEIFLLRNQIHQTSCTLDKECQFPEINIELSIELATEKEIVLQESMVYKEGTSAEALSSAGHLDKEHQEDIYHELFHLDEEQIVEPLRHSHKEQQERQSEEQHILRAQLAQNEGDNKEVPQEASPHPEASAQHAEKPASDDLTVERNILKKVNERLRIVLSEVLKTTAAAEETIGRHVEGLLVASSKGAHYPQRAAWEQAAEDPLKPHIVQGHGAGGDVSSESCQGSDAGGGDANVWSRETDEGLEMSQRLAEGMFTGAELDLENEEFMVNISTRLQAAVEKLLEAITETTNQSCQGSDAGGGDANVWSRETDEGLEMSQRLAEGMFTGAELDLENEEFMVNISTRLQAAVEKLLEAITETTNQLEHARITQTELTRKSFRRNAEINELVKRQEELQERLSEETKARELLALELHKAEGILDGYADERVALEEQVKQKAEIQQHLEQELQLTGSHLRELEEEQQIMHSSSDWSQRMYYDISTQNQEYRITPEEARRDNEMPQTSSEVLPDKIKYLLREVLQEGIQVLSLSEVPCIEGKMGTSEQYSECWQKEKQALLATVESLRVLITKMQVHRDTEISLNFASAEGVADWRGELLQAIQQVFLKERSVLKSALETHMASLETSDIFVHLNQLENRLREQDARNRDAMEILQDADRNSLLMEIGQLQAQLQRAQQDGHQDYTLQDNQASVVELEVNRVKESGNELKDRFHSEKMVIAELKNELAQTKLELETTLKAQHKHLKELEALRTEVSEKTAEMDMLNDALANEQKKSRELQWAFENEKCKSERKQEREKEEFEDLKFTLEDQKRKNCQISTLLEQERQAAANLKQQTETEKTLHQAQLSHELSRISELQVLLDSEKARALELNSALEQEKELRSQLNLSPQRRLEAGDSTADAGCSQMEDGVRTMKELLGDLQGQLDEKHTRIVQLLEDMERHKLEVVQVRQQLDEERQLHRKALQKEQEAYRLVQDKLEQLQLKDEDLQRLLDRERQLVVRLQQERERLQESVSELQDQENQRENADQPDPQTSLCRADIPVDRTRDWVLQQKISDVLTVGSSGHSLNEANGGIAAPADIKHLDGIIQRLQLIASKLKTLASKASSRIPFEAADDENLIWLQNSVQDIVSQLQQLPAIRPKVEQSVLLPTGSSSSSSLTERLLRQNAELTGFVSRLTEEKNDLRNSLIKLEEEVRRFRQRGLGGLHYSNRKPLDNQDTIDVLTSDQETWSREKDNLEKSLHQAETEVNKLRAELRSDALYRDMTGSDVDNVTLKRIYGKYLRAESFRKALIYQKKYLLLLLGGFQECEEATLSFIAKMGGRPSHNLEIITHRCRGFTRFRSAVRVTIAISRMKFLVRRWQRAAGSGSSPSSSINRNGFGQITGISQLSQVQVHSLVLTSRITILTEHLQIIYTDWMHCKGDLGAYSQAPLQEDKALWLYTQIDLKLNCLF</sequence>
<keyword evidence="5" id="KW-0206">Cytoskeleton</keyword>
<evidence type="ECO:0000256" key="3">
    <source>
        <dbReference type="ARBA" id="ARBA00022553"/>
    </source>
</evidence>
<keyword evidence="10" id="KW-1185">Reference proteome</keyword>
<feature type="coiled-coil region" evidence="6">
    <location>
        <begin position="2367"/>
        <end position="2413"/>
    </location>
</feature>
<evidence type="ECO:0000313" key="9">
    <source>
        <dbReference type="EMBL" id="RXM32276.1"/>
    </source>
</evidence>
<evidence type="ECO:0000256" key="6">
    <source>
        <dbReference type="SAM" id="Coils"/>
    </source>
</evidence>
<evidence type="ECO:0000256" key="2">
    <source>
        <dbReference type="ARBA" id="ARBA00022490"/>
    </source>
</evidence>
<feature type="region of interest" description="Disordered" evidence="7">
    <location>
        <begin position="1368"/>
        <end position="1392"/>
    </location>
</feature>
<protein>
    <submittedName>
        <fullName evidence="9">A-kinase anchor protein 9</fullName>
    </submittedName>
</protein>
<feature type="coiled-coil region" evidence="6">
    <location>
        <begin position="971"/>
        <end position="1026"/>
    </location>
</feature>
<gene>
    <name evidence="9" type="ORF">EOD39_1520</name>
</gene>
<dbReference type="GO" id="GO:0060090">
    <property type="term" value="F:molecular adaptor activity"/>
    <property type="evidence" value="ECO:0007669"/>
    <property type="project" value="InterPro"/>
</dbReference>
<feature type="region of interest" description="Disordered" evidence="7">
    <location>
        <begin position="102"/>
        <end position="121"/>
    </location>
</feature>
<feature type="region of interest" description="Disordered" evidence="7">
    <location>
        <begin position="2744"/>
        <end position="2769"/>
    </location>
</feature>
<evidence type="ECO:0000256" key="7">
    <source>
        <dbReference type="SAM" id="MobiDB-lite"/>
    </source>
</evidence>
<feature type="domain" description="ELK" evidence="8">
    <location>
        <begin position="682"/>
        <end position="703"/>
    </location>
</feature>
<feature type="coiled-coil region" evidence="6">
    <location>
        <begin position="743"/>
        <end position="819"/>
    </location>
</feature>
<dbReference type="InterPro" id="IPR028745">
    <property type="entry name" value="AKAP9/Pericentrin"/>
</dbReference>
<proteinExistence type="predicted"/>
<feature type="coiled-coil region" evidence="6">
    <location>
        <begin position="2453"/>
        <end position="2547"/>
    </location>
</feature>
<dbReference type="Proteomes" id="UP000289886">
    <property type="component" value="Unassembled WGS sequence"/>
</dbReference>
<feature type="coiled-coil region" evidence="6">
    <location>
        <begin position="1719"/>
        <end position="1746"/>
    </location>
</feature>
<evidence type="ECO:0000259" key="8">
    <source>
        <dbReference type="SMART" id="SM01188"/>
    </source>
</evidence>
<feature type="coiled-coil region" evidence="6">
    <location>
        <begin position="1298"/>
        <end position="1332"/>
    </location>
</feature>
<feature type="coiled-coil region" evidence="6">
    <location>
        <begin position="847"/>
        <end position="938"/>
    </location>
</feature>
<keyword evidence="4 6" id="KW-0175">Coiled coil</keyword>
<feature type="region of interest" description="Disordered" evidence="7">
    <location>
        <begin position="1691"/>
        <end position="1711"/>
    </location>
</feature>
<keyword evidence="9" id="KW-0808">Transferase</keyword>
<accession>A0A444UAS8</accession>
<feature type="coiled-coil region" evidence="6">
    <location>
        <begin position="2088"/>
        <end position="2199"/>
    </location>
</feature>
<feature type="domain" description="ELK" evidence="8">
    <location>
        <begin position="456"/>
        <end position="477"/>
    </location>
</feature>
<keyword evidence="3" id="KW-0597">Phosphoprotein</keyword>
<feature type="compositionally biased region" description="Polar residues" evidence="7">
    <location>
        <begin position="64"/>
        <end position="86"/>
    </location>
</feature>
<dbReference type="PANTHER" id="PTHR44981">
    <property type="entry name" value="PERICENTRIN-LIKE PROTEIN, ISOFORM F"/>
    <property type="match status" value="1"/>
</dbReference>
<feature type="region of interest" description="Disordered" evidence="7">
    <location>
        <begin position="2614"/>
        <end position="2637"/>
    </location>
</feature>
<name>A0A444UAS8_ACIRT</name>
<dbReference type="Pfam" id="PF10495">
    <property type="entry name" value="PACT_coil_coil"/>
    <property type="match status" value="1"/>
</dbReference>
<feature type="compositionally biased region" description="Basic and acidic residues" evidence="7">
    <location>
        <begin position="1870"/>
        <end position="1879"/>
    </location>
</feature>
<feature type="coiled-coil region" evidence="6">
    <location>
        <begin position="1152"/>
        <end position="1197"/>
    </location>
</feature>
<feature type="domain" description="ELK" evidence="8">
    <location>
        <begin position="2466"/>
        <end position="2489"/>
    </location>
</feature>
<feature type="coiled-coil region" evidence="6">
    <location>
        <begin position="1072"/>
        <end position="1120"/>
    </location>
</feature>
<feature type="compositionally biased region" description="Basic and acidic residues" evidence="7">
    <location>
        <begin position="103"/>
        <end position="112"/>
    </location>
</feature>
<dbReference type="InterPro" id="IPR005539">
    <property type="entry name" value="ELK_dom"/>
</dbReference>
<dbReference type="GO" id="GO:0005813">
    <property type="term" value="C:centrosome"/>
    <property type="evidence" value="ECO:0007669"/>
    <property type="project" value="UniProtKB-SubCell"/>
</dbReference>
<feature type="region of interest" description="Disordered" evidence="7">
    <location>
        <begin position="1"/>
        <end position="87"/>
    </location>
</feature>
<feature type="domain" description="ELK" evidence="8">
    <location>
        <begin position="652"/>
        <end position="673"/>
    </location>
</feature>
<feature type="coiled-coil region" evidence="6">
    <location>
        <begin position="519"/>
        <end position="663"/>
    </location>
</feature>
<dbReference type="SMART" id="SM01188">
    <property type="entry name" value="ELK"/>
    <property type="match status" value="5"/>
</dbReference>
<evidence type="ECO:0000256" key="1">
    <source>
        <dbReference type="ARBA" id="ARBA00004300"/>
    </source>
</evidence>
<feature type="coiled-coil region" evidence="6">
    <location>
        <begin position="2906"/>
        <end position="2933"/>
    </location>
</feature>
<feature type="domain" description="ELK" evidence="8">
    <location>
        <begin position="1468"/>
        <end position="1491"/>
    </location>
</feature>